<dbReference type="GeneID" id="39593867"/>
<gene>
    <name evidence="10" type="ORF">EHS24_009324</name>
</gene>
<evidence type="ECO:0000256" key="7">
    <source>
        <dbReference type="ARBA" id="ARBA00023242"/>
    </source>
</evidence>
<evidence type="ECO:0000256" key="1">
    <source>
        <dbReference type="ARBA" id="ARBA00003632"/>
    </source>
</evidence>
<dbReference type="Pfam" id="PF08648">
    <property type="entry name" value="SNRNP27"/>
    <property type="match status" value="1"/>
</dbReference>
<keyword evidence="11" id="KW-1185">Reference proteome</keyword>
<feature type="domain" description="U4/U6.U5 small nuclear ribonucleoprotein 27kDa protein" evidence="9">
    <location>
        <begin position="208"/>
        <end position="262"/>
    </location>
</feature>
<name>A0A427XLL9_9TREE</name>
<comment type="subcellular location">
    <subcellularLocation>
        <location evidence="2">Nucleus</location>
    </subcellularLocation>
</comment>
<dbReference type="OrthoDB" id="21368at2759"/>
<evidence type="ECO:0000256" key="8">
    <source>
        <dbReference type="SAM" id="MobiDB-lite"/>
    </source>
</evidence>
<comment type="similarity">
    <text evidence="3">Belongs to the SNUT3 family.</text>
</comment>
<evidence type="ECO:0000259" key="9">
    <source>
        <dbReference type="Pfam" id="PF08648"/>
    </source>
</evidence>
<proteinExistence type="inferred from homology"/>
<evidence type="ECO:0000256" key="2">
    <source>
        <dbReference type="ARBA" id="ARBA00004123"/>
    </source>
</evidence>
<comment type="caution">
    <text evidence="10">The sequence shown here is derived from an EMBL/GenBank/DDBJ whole genome shotgun (WGS) entry which is preliminary data.</text>
</comment>
<dbReference type="STRING" id="105984.A0A427XLL9"/>
<dbReference type="RefSeq" id="XP_028474781.1">
    <property type="nucleotide sequence ID" value="XM_028624613.1"/>
</dbReference>
<evidence type="ECO:0000256" key="5">
    <source>
        <dbReference type="ARBA" id="ARBA00022664"/>
    </source>
</evidence>
<sequence length="264" mass="29156">MSSRRDSPPHNYRRDRSRSPAAGSRRHADSGGFDLTSSLTQADRAPASRDYPDSRSRDSRDPRDNRPAGYARDPRERDGRDRRYADTEDDYRRERGAGGAGSRRDYGRERDDRDYDYGRGGGGGRDGGGRDERRGGGGYGGGRDGGRAGGDYNRPLDRRAIEEGRRRREEERARGVKYADDGSKIEPEADVDTSADATPAPEEEMDEDTAAMAAMMGFGGFGTSKGQEVEGNADVGGAKVNEKRTWRQYMNRRGGFNRALGPMK</sequence>
<protein>
    <recommendedName>
        <fullName evidence="9">U4/U6.U5 small nuclear ribonucleoprotein 27kDa protein domain-containing protein</fullName>
    </recommendedName>
</protein>
<dbReference type="GO" id="GO:0006397">
    <property type="term" value="P:mRNA processing"/>
    <property type="evidence" value="ECO:0007669"/>
    <property type="project" value="UniProtKB-KW"/>
</dbReference>
<keyword evidence="7" id="KW-0539">Nucleus</keyword>
<dbReference type="EMBL" id="RSCE01000009">
    <property type="protein sequence ID" value="RSH79672.1"/>
    <property type="molecule type" value="Genomic_DNA"/>
</dbReference>
<dbReference type="GO" id="GO:0071011">
    <property type="term" value="C:precatalytic spliceosome"/>
    <property type="evidence" value="ECO:0007669"/>
    <property type="project" value="TreeGrafter"/>
</dbReference>
<organism evidence="10 11">
    <name type="scientific">Apiotrichum porosum</name>
    <dbReference type="NCBI Taxonomy" id="105984"/>
    <lineage>
        <taxon>Eukaryota</taxon>
        <taxon>Fungi</taxon>
        <taxon>Dikarya</taxon>
        <taxon>Basidiomycota</taxon>
        <taxon>Agaricomycotina</taxon>
        <taxon>Tremellomycetes</taxon>
        <taxon>Trichosporonales</taxon>
        <taxon>Trichosporonaceae</taxon>
        <taxon>Apiotrichum</taxon>
    </lineage>
</organism>
<dbReference type="PANTHER" id="PTHR31077:SF1">
    <property type="entry name" value="U4_U6.U5 SMALL NUCLEAR RIBONUCLEOPROTEIN 27 KDA PROTEIN"/>
    <property type="match status" value="1"/>
</dbReference>
<dbReference type="GO" id="GO:0008380">
    <property type="term" value="P:RNA splicing"/>
    <property type="evidence" value="ECO:0007669"/>
    <property type="project" value="UniProtKB-KW"/>
</dbReference>
<evidence type="ECO:0000313" key="11">
    <source>
        <dbReference type="Proteomes" id="UP000279236"/>
    </source>
</evidence>
<dbReference type="PANTHER" id="PTHR31077">
    <property type="entry name" value="U4/U6.U5 SMALL NUCLEAR RIBONUCLEOPROTEIN 27 KDA PROTEIN"/>
    <property type="match status" value="1"/>
</dbReference>
<feature type="compositionally biased region" description="Basic and acidic residues" evidence="8">
    <location>
        <begin position="46"/>
        <end position="117"/>
    </location>
</feature>
<comment type="function">
    <text evidence="1">May play a role in mRNA splicing.</text>
</comment>
<dbReference type="AlphaFoldDB" id="A0A427XLL9"/>
<evidence type="ECO:0000313" key="10">
    <source>
        <dbReference type="EMBL" id="RSH79672.1"/>
    </source>
</evidence>
<feature type="region of interest" description="Disordered" evidence="8">
    <location>
        <begin position="1"/>
        <end position="205"/>
    </location>
</feature>
<dbReference type="Proteomes" id="UP000279236">
    <property type="component" value="Unassembled WGS sequence"/>
</dbReference>
<dbReference type="InterPro" id="IPR013957">
    <property type="entry name" value="SNRNP27"/>
</dbReference>
<comment type="subunit">
    <text evidence="4">Part of a tri-snRNP complex.</text>
</comment>
<feature type="compositionally biased region" description="Basic and acidic residues" evidence="8">
    <location>
        <begin position="1"/>
        <end position="18"/>
    </location>
</feature>
<evidence type="ECO:0000256" key="6">
    <source>
        <dbReference type="ARBA" id="ARBA00023187"/>
    </source>
</evidence>
<feature type="compositionally biased region" description="Basic and acidic residues" evidence="8">
    <location>
        <begin position="154"/>
        <end position="187"/>
    </location>
</feature>
<accession>A0A427XLL9</accession>
<feature type="compositionally biased region" description="Gly residues" evidence="8">
    <location>
        <begin position="136"/>
        <end position="149"/>
    </location>
</feature>
<evidence type="ECO:0000256" key="4">
    <source>
        <dbReference type="ARBA" id="ARBA00011825"/>
    </source>
</evidence>
<evidence type="ECO:0000256" key="3">
    <source>
        <dbReference type="ARBA" id="ARBA00008218"/>
    </source>
</evidence>
<keyword evidence="6" id="KW-0508">mRNA splicing</keyword>
<keyword evidence="5" id="KW-0507">mRNA processing</keyword>
<reference evidence="10 11" key="1">
    <citation type="submission" date="2018-11" db="EMBL/GenBank/DDBJ databases">
        <title>Genome sequence of Apiotrichum porosum DSM 27194.</title>
        <authorList>
            <person name="Aliyu H."/>
            <person name="Gorte O."/>
            <person name="Ochsenreither K."/>
        </authorList>
    </citation>
    <scope>NUCLEOTIDE SEQUENCE [LARGE SCALE GENOMIC DNA]</scope>
    <source>
        <strain evidence="10 11">DSM 27194</strain>
    </source>
</reference>